<dbReference type="HOGENOM" id="CLU_1009275_0_0_1"/>
<proteinExistence type="predicted"/>
<dbReference type="EnsemblMetazoa" id="HelroT190758">
    <property type="protein sequence ID" value="HelroP190758"/>
    <property type="gene ID" value="HelroG190758"/>
</dbReference>
<accession>T1FS98</accession>
<dbReference type="CTD" id="20211695"/>
<dbReference type="SUPFAM" id="SSF49785">
    <property type="entry name" value="Galactose-binding domain-like"/>
    <property type="match status" value="1"/>
</dbReference>
<feature type="chain" id="PRO_5010980993" description="F5/8 type C domain-containing protein" evidence="1">
    <location>
        <begin position="23"/>
        <end position="276"/>
    </location>
</feature>
<keyword evidence="4" id="KW-1185">Reference proteome</keyword>
<dbReference type="EMBL" id="AMQM01003278">
    <property type="status" value="NOT_ANNOTATED_CDS"/>
    <property type="molecule type" value="Genomic_DNA"/>
</dbReference>
<reference evidence="4" key="1">
    <citation type="submission" date="2012-12" db="EMBL/GenBank/DDBJ databases">
        <authorList>
            <person name="Hellsten U."/>
            <person name="Grimwood J."/>
            <person name="Chapman J.A."/>
            <person name="Shapiro H."/>
            <person name="Aerts A."/>
            <person name="Otillar R.P."/>
            <person name="Terry A.Y."/>
            <person name="Boore J.L."/>
            <person name="Simakov O."/>
            <person name="Marletaz F."/>
            <person name="Cho S.-J."/>
            <person name="Edsinger-Gonzales E."/>
            <person name="Havlak P."/>
            <person name="Kuo D.-H."/>
            <person name="Larsson T."/>
            <person name="Lv J."/>
            <person name="Arendt D."/>
            <person name="Savage R."/>
            <person name="Osoegawa K."/>
            <person name="de Jong P."/>
            <person name="Lindberg D.R."/>
            <person name="Seaver E.C."/>
            <person name="Weisblat D.A."/>
            <person name="Putnam N.H."/>
            <person name="Grigoriev I.V."/>
            <person name="Rokhsar D.S."/>
        </authorList>
    </citation>
    <scope>NUCLEOTIDE SEQUENCE</scope>
</reference>
<evidence type="ECO:0000313" key="4">
    <source>
        <dbReference type="Proteomes" id="UP000015101"/>
    </source>
</evidence>
<evidence type="ECO:0000313" key="3">
    <source>
        <dbReference type="EnsemblMetazoa" id="HelroP190758"/>
    </source>
</evidence>
<keyword evidence="1" id="KW-0732">Signal</keyword>
<dbReference type="AlphaFoldDB" id="T1FS98"/>
<feature type="signal peptide" evidence="1">
    <location>
        <begin position="1"/>
        <end position="22"/>
    </location>
</feature>
<dbReference type="Gene3D" id="2.60.120.260">
    <property type="entry name" value="Galactose-binding domain-like"/>
    <property type="match status" value="1"/>
</dbReference>
<gene>
    <name evidence="3" type="primary">20211695</name>
    <name evidence="2" type="ORF">HELRODRAFT_190758</name>
</gene>
<evidence type="ECO:0000256" key="1">
    <source>
        <dbReference type="SAM" id="SignalP"/>
    </source>
</evidence>
<organism evidence="3 4">
    <name type="scientific">Helobdella robusta</name>
    <name type="common">Californian leech</name>
    <dbReference type="NCBI Taxonomy" id="6412"/>
    <lineage>
        <taxon>Eukaryota</taxon>
        <taxon>Metazoa</taxon>
        <taxon>Spiralia</taxon>
        <taxon>Lophotrochozoa</taxon>
        <taxon>Annelida</taxon>
        <taxon>Clitellata</taxon>
        <taxon>Hirudinea</taxon>
        <taxon>Rhynchobdellida</taxon>
        <taxon>Glossiphoniidae</taxon>
        <taxon>Helobdella</taxon>
    </lineage>
</organism>
<dbReference type="Proteomes" id="UP000015101">
    <property type="component" value="Unassembled WGS sequence"/>
</dbReference>
<protein>
    <recommendedName>
        <fullName evidence="5">F5/8 type C domain-containing protein</fullName>
    </recommendedName>
</protein>
<dbReference type="KEGG" id="hro:HELRODRAFT_190758"/>
<sequence length="276" mass="30296">MSAVLMTKALHLVILFFLSAKADYNFIPINYVAPLSATEMMCSVHNSSTSLGNISCLECASECMEVDCHGFNFVTAGSSTSCRLFDFRSVAFQIIPGCLYYEKSCASAPPTSKVTGSKTVTVNEPSVLEQCKYLERLFDSLTSWLLNCACTNNTPSGDPAWFVIDVGSNIQLAYAVLKSSQSLQMIMKTGSTMSFFKLGISTTFDATTWKAQPSIVSYQMCGQYPNQTGSGKRYIIMCPRPPTPSINGQFVVIQQSSSVYTPFTVCEVEIYQYLNT</sequence>
<reference evidence="2 4" key="2">
    <citation type="journal article" date="2013" name="Nature">
        <title>Insights into bilaterian evolution from three spiralian genomes.</title>
        <authorList>
            <person name="Simakov O."/>
            <person name="Marletaz F."/>
            <person name="Cho S.J."/>
            <person name="Edsinger-Gonzales E."/>
            <person name="Havlak P."/>
            <person name="Hellsten U."/>
            <person name="Kuo D.H."/>
            <person name="Larsson T."/>
            <person name="Lv J."/>
            <person name="Arendt D."/>
            <person name="Savage R."/>
            <person name="Osoegawa K."/>
            <person name="de Jong P."/>
            <person name="Grimwood J."/>
            <person name="Chapman J.A."/>
            <person name="Shapiro H."/>
            <person name="Aerts A."/>
            <person name="Otillar R.P."/>
            <person name="Terry A.Y."/>
            <person name="Boore J.L."/>
            <person name="Grigoriev I.V."/>
            <person name="Lindberg D.R."/>
            <person name="Seaver E.C."/>
            <person name="Weisblat D.A."/>
            <person name="Putnam N.H."/>
            <person name="Rokhsar D.S."/>
        </authorList>
    </citation>
    <scope>NUCLEOTIDE SEQUENCE</scope>
</reference>
<evidence type="ECO:0000313" key="2">
    <source>
        <dbReference type="EMBL" id="ESO08525.1"/>
    </source>
</evidence>
<evidence type="ECO:0008006" key="5">
    <source>
        <dbReference type="Google" id="ProtNLM"/>
    </source>
</evidence>
<dbReference type="InterPro" id="IPR008979">
    <property type="entry name" value="Galactose-bd-like_sf"/>
</dbReference>
<name>T1FS98_HELRO</name>
<dbReference type="GeneID" id="20211695"/>
<reference evidence="3" key="3">
    <citation type="submission" date="2015-06" db="UniProtKB">
        <authorList>
            <consortium name="EnsemblMetazoa"/>
        </authorList>
    </citation>
    <scope>IDENTIFICATION</scope>
</reference>
<dbReference type="InParanoid" id="T1FS98"/>
<dbReference type="RefSeq" id="XP_009013455.1">
    <property type="nucleotide sequence ID" value="XM_009015207.1"/>
</dbReference>
<dbReference type="EMBL" id="KB096080">
    <property type="protein sequence ID" value="ESO08525.1"/>
    <property type="molecule type" value="Genomic_DNA"/>
</dbReference>